<protein>
    <submittedName>
        <fullName evidence="2">Amidase</fullName>
    </submittedName>
</protein>
<dbReference type="Gene3D" id="3.90.1300.10">
    <property type="entry name" value="Amidase signature (AS) domain"/>
    <property type="match status" value="1"/>
</dbReference>
<gene>
    <name evidence="2" type="ORF">FRZ44_10740</name>
</gene>
<dbReference type="SUPFAM" id="SSF75304">
    <property type="entry name" value="Amidase signature (AS) enzymes"/>
    <property type="match status" value="1"/>
</dbReference>
<dbReference type="GO" id="GO:0003824">
    <property type="term" value="F:catalytic activity"/>
    <property type="evidence" value="ECO:0007669"/>
    <property type="project" value="InterPro"/>
</dbReference>
<dbReference type="OrthoDB" id="9777859at2"/>
<dbReference type="InterPro" id="IPR023631">
    <property type="entry name" value="Amidase_dom"/>
</dbReference>
<reference evidence="2 3" key="1">
    <citation type="submission" date="2019-08" db="EMBL/GenBank/DDBJ databases">
        <title>Hyperibacter terrae gen. nov., sp. nov. and Hyperibacter viscosus sp. nov., two new members in the family Rhodospirillaceae isolated from the rhizosphere of Hypericum perforatum.</title>
        <authorList>
            <person name="Noviana Z."/>
        </authorList>
    </citation>
    <scope>NUCLEOTIDE SEQUENCE [LARGE SCALE GENOMIC DNA]</scope>
    <source>
        <strain evidence="2 3">R5913</strain>
    </source>
</reference>
<feature type="domain" description="Amidase" evidence="1">
    <location>
        <begin position="32"/>
        <end position="438"/>
    </location>
</feature>
<dbReference type="EMBL" id="CP042906">
    <property type="protein sequence ID" value="QEX15787.1"/>
    <property type="molecule type" value="Genomic_DNA"/>
</dbReference>
<dbReference type="Pfam" id="PF01425">
    <property type="entry name" value="Amidase"/>
    <property type="match status" value="1"/>
</dbReference>
<proteinExistence type="predicted"/>
<sequence>MSNYNPRETRLLSFHDAVDRFRDGSDSPRAYLERCLERIEAREPEIRAFVTMNVTGAREAADASAARYRVGKPLSAVDGMPVGIKDLYETIDMPTQMGSPIFAGWQGKRDAASVYALRQSGAVILGKTVTTEFGFYSPGPTRNPFDPKRTPGGSSSGSAAAVGAGFVPVAIGSQVVGSLIRPASYCGNYGFKPSLGALNRQGGHSGLSQACIGVHAGNLRDLWTTAHRIASIAGGDPGQPGLFGDAVLSPPVMPARLIRLDTAGWALCNPEVQAKLDEAFSRLVKQGVEIVSRKTDPAVEAFEVLLREAREMTHTICGYELRWPLKPYRELGPGSLSEDLGNRLKSWEHLTTEEYRTALARRDEIRKISAGLLSRASGFVTLSASGAAPLGIQNTGDPAFAVPGSLLGAPCLSLPLLEAERLPLGLQLIGPLHGDARLMGHAAWIADHL</sequence>
<dbReference type="PANTHER" id="PTHR11895:SF151">
    <property type="entry name" value="GLUTAMYL-TRNA(GLN) AMIDOTRANSFERASE SUBUNIT A"/>
    <property type="match status" value="1"/>
</dbReference>
<dbReference type="RefSeq" id="WP_151176209.1">
    <property type="nucleotide sequence ID" value="NZ_CP042906.1"/>
</dbReference>
<dbReference type="InterPro" id="IPR036928">
    <property type="entry name" value="AS_sf"/>
</dbReference>
<dbReference type="Proteomes" id="UP000326202">
    <property type="component" value="Chromosome"/>
</dbReference>
<dbReference type="InterPro" id="IPR000120">
    <property type="entry name" value="Amidase"/>
</dbReference>
<dbReference type="PANTHER" id="PTHR11895">
    <property type="entry name" value="TRANSAMIDASE"/>
    <property type="match status" value="1"/>
</dbReference>
<accession>A0A5J6MFF4</accession>
<evidence type="ECO:0000313" key="2">
    <source>
        <dbReference type="EMBL" id="QEX15787.1"/>
    </source>
</evidence>
<name>A0A5J6MFF4_9PROT</name>
<evidence type="ECO:0000313" key="3">
    <source>
        <dbReference type="Proteomes" id="UP000326202"/>
    </source>
</evidence>
<evidence type="ECO:0000259" key="1">
    <source>
        <dbReference type="Pfam" id="PF01425"/>
    </source>
</evidence>
<organism evidence="2 3">
    <name type="scientific">Hypericibacter terrae</name>
    <dbReference type="NCBI Taxonomy" id="2602015"/>
    <lineage>
        <taxon>Bacteria</taxon>
        <taxon>Pseudomonadati</taxon>
        <taxon>Pseudomonadota</taxon>
        <taxon>Alphaproteobacteria</taxon>
        <taxon>Rhodospirillales</taxon>
        <taxon>Dongiaceae</taxon>
        <taxon>Hypericibacter</taxon>
    </lineage>
</organism>
<dbReference type="AlphaFoldDB" id="A0A5J6MFF4"/>
<keyword evidence="3" id="KW-1185">Reference proteome</keyword>
<dbReference type="KEGG" id="htq:FRZ44_10740"/>